<evidence type="ECO:0000256" key="2">
    <source>
        <dbReference type="ARBA" id="ARBA00010897"/>
    </source>
</evidence>
<dbReference type="RefSeq" id="WP_284329027.1">
    <property type="nucleotide sequence ID" value="NZ_BSUN01000001.1"/>
</dbReference>
<evidence type="ECO:0000256" key="1">
    <source>
        <dbReference type="ARBA" id="ARBA00004952"/>
    </source>
</evidence>
<keyword evidence="5 9" id="KW-0436">Ligase</keyword>
<keyword evidence="4" id="KW-0597">Phosphoprotein</keyword>
<sequence length="361" mass="38211">MPSQDAASASALTTDQYEPTMAASHLAQGRTAPATFDLFVRRLPPERRFLVTAGLADALEYLENLRFTADDVDYLASLGTFRTDFLDYLRGFRFTGDVWAMAEGEVAFPGEPLVRVTAPLIEAQIVETALLTFIGHQTAIASKAARVALACGDRTFVDFAARRAHGPEAALTGARAAYLAGASATSNVLAGKRYGIPLSGTMAHAYVMSYADERDAFRAFARDFPEASVLLIDTYDTLQGARHVVEVARELAAEGISILGVRIDSGDLAALSAQVRAILDAGGLHEVRIVASSDLDEHRITDLLQAGAPIDAFGVGTQMGVSADAPALSAVYKPGRVRRQAGAETLARQGLAARAQAGVAN</sequence>
<dbReference type="Gene3D" id="3.20.20.70">
    <property type="entry name" value="Aldolase class I"/>
    <property type="match status" value="1"/>
</dbReference>
<dbReference type="InterPro" id="IPR007229">
    <property type="entry name" value="Nic_PRibTrfase-Fam"/>
</dbReference>
<evidence type="ECO:0000313" key="13">
    <source>
        <dbReference type="Proteomes" id="UP001157125"/>
    </source>
</evidence>
<dbReference type="Pfam" id="PF17767">
    <property type="entry name" value="NAPRTase_N"/>
    <property type="match status" value="1"/>
</dbReference>
<evidence type="ECO:0000259" key="10">
    <source>
        <dbReference type="Pfam" id="PF04095"/>
    </source>
</evidence>
<reference evidence="13" key="1">
    <citation type="journal article" date="2019" name="Int. J. Syst. Evol. Microbiol.">
        <title>The Global Catalogue of Microorganisms (GCM) 10K type strain sequencing project: providing services to taxonomists for standard genome sequencing and annotation.</title>
        <authorList>
            <consortium name="The Broad Institute Genomics Platform"/>
            <consortium name="The Broad Institute Genome Sequencing Center for Infectious Disease"/>
            <person name="Wu L."/>
            <person name="Ma J."/>
        </authorList>
    </citation>
    <scope>NUCLEOTIDE SEQUENCE [LARGE SCALE GENOMIC DNA]</scope>
    <source>
        <strain evidence="13">NBRC 112299</strain>
    </source>
</reference>
<name>A0ABQ6IJD2_9MICO</name>
<evidence type="ECO:0000256" key="7">
    <source>
        <dbReference type="ARBA" id="ARBA00022679"/>
    </source>
</evidence>
<keyword evidence="13" id="KW-1185">Reference proteome</keyword>
<feature type="domain" description="Nicotinate phosphoribosyltransferase N-terminal" evidence="11">
    <location>
        <begin position="12"/>
        <end position="134"/>
    </location>
</feature>
<dbReference type="InterPro" id="IPR040727">
    <property type="entry name" value="NAPRTase_N"/>
</dbReference>
<dbReference type="PANTHER" id="PTHR11098">
    <property type="entry name" value="NICOTINATE PHOSPHORIBOSYLTRANSFERASE"/>
    <property type="match status" value="1"/>
</dbReference>
<feature type="domain" description="Nicotinate/nicotinamide phosphoribosyltransferase" evidence="10">
    <location>
        <begin position="156"/>
        <end position="320"/>
    </location>
</feature>
<gene>
    <name evidence="12" type="ORF">GCM10025876_34660</name>
</gene>
<comment type="PTM">
    <text evidence="9">Transiently phosphorylated on a His residue during the reaction cycle. Phosphorylation strongly increases the affinity for substrates and increases the rate of nicotinate D-ribonucleotide production. Dephosphorylation regenerates the low-affinity form of the enzyme, leading to product release.</text>
</comment>
<accession>A0ABQ6IJD2</accession>
<dbReference type="EC" id="6.3.4.21" evidence="3 9"/>
<proteinExistence type="inferred from homology"/>
<comment type="function">
    <text evidence="9">Catalyzes the first step in the biosynthesis of NAD from nicotinic acid, the ATP-dependent synthesis of beta-nicotinate D-ribonucleotide from nicotinate and 5-phospho-D-ribose 1-phosphate.</text>
</comment>
<evidence type="ECO:0000256" key="6">
    <source>
        <dbReference type="ARBA" id="ARBA00022642"/>
    </source>
</evidence>
<dbReference type="PIRSF" id="PIRSF000484">
    <property type="entry name" value="NAPRT"/>
    <property type="match status" value="1"/>
</dbReference>
<dbReference type="InterPro" id="IPR013785">
    <property type="entry name" value="Aldolase_TIM"/>
</dbReference>
<dbReference type="Proteomes" id="UP001157125">
    <property type="component" value="Unassembled WGS sequence"/>
</dbReference>
<evidence type="ECO:0000256" key="9">
    <source>
        <dbReference type="RuleBase" id="RU365100"/>
    </source>
</evidence>
<protein>
    <recommendedName>
        <fullName evidence="3 9">Nicotinate phosphoribosyltransferase</fullName>
        <ecNumber evidence="3 9">6.3.4.21</ecNumber>
    </recommendedName>
</protein>
<dbReference type="Gene3D" id="3.20.140.10">
    <property type="entry name" value="nicotinate phosphoribosyltransferase"/>
    <property type="match status" value="1"/>
</dbReference>
<dbReference type="InterPro" id="IPR036068">
    <property type="entry name" value="Nicotinate_pribotase-like_C"/>
</dbReference>
<dbReference type="NCBIfam" id="NF009131">
    <property type="entry name" value="PRK12484.1"/>
    <property type="match status" value="1"/>
</dbReference>
<keyword evidence="6 9" id="KW-0662">Pyridine nucleotide biosynthesis</keyword>
<dbReference type="SUPFAM" id="SSF51690">
    <property type="entry name" value="Nicotinate/Quinolinate PRTase C-terminal domain-like"/>
    <property type="match status" value="1"/>
</dbReference>
<evidence type="ECO:0000256" key="5">
    <source>
        <dbReference type="ARBA" id="ARBA00022598"/>
    </source>
</evidence>
<evidence type="ECO:0000256" key="3">
    <source>
        <dbReference type="ARBA" id="ARBA00013236"/>
    </source>
</evidence>
<keyword evidence="7 9" id="KW-0808">Transferase</keyword>
<dbReference type="EMBL" id="BSUN01000001">
    <property type="protein sequence ID" value="GMA37262.1"/>
    <property type="molecule type" value="Genomic_DNA"/>
</dbReference>
<dbReference type="InterPro" id="IPR006405">
    <property type="entry name" value="Nic_PRibTrfase_pncB"/>
</dbReference>
<dbReference type="NCBIfam" id="TIGR01513">
    <property type="entry name" value="NAPRTase_put"/>
    <property type="match status" value="1"/>
</dbReference>
<evidence type="ECO:0000259" key="11">
    <source>
        <dbReference type="Pfam" id="PF17767"/>
    </source>
</evidence>
<comment type="similarity">
    <text evidence="2 9">Belongs to the NAPRTase family.</text>
</comment>
<evidence type="ECO:0000256" key="8">
    <source>
        <dbReference type="ARBA" id="ARBA00048668"/>
    </source>
</evidence>
<comment type="pathway">
    <text evidence="1 9">Cofactor biosynthesis; NAD(+) biosynthesis; nicotinate D-ribonucleotide from nicotinate: step 1/1.</text>
</comment>
<evidence type="ECO:0000256" key="4">
    <source>
        <dbReference type="ARBA" id="ARBA00022553"/>
    </source>
</evidence>
<dbReference type="PANTHER" id="PTHR11098:SF1">
    <property type="entry name" value="NICOTINATE PHOSPHORIBOSYLTRANSFERASE"/>
    <property type="match status" value="1"/>
</dbReference>
<comment type="catalytic activity">
    <reaction evidence="8 9">
        <text>5-phospho-alpha-D-ribose 1-diphosphate + nicotinate + ATP + H2O = nicotinate beta-D-ribonucleotide + ADP + phosphate + diphosphate</text>
        <dbReference type="Rhea" id="RHEA:36163"/>
        <dbReference type="ChEBI" id="CHEBI:15377"/>
        <dbReference type="ChEBI" id="CHEBI:30616"/>
        <dbReference type="ChEBI" id="CHEBI:32544"/>
        <dbReference type="ChEBI" id="CHEBI:33019"/>
        <dbReference type="ChEBI" id="CHEBI:43474"/>
        <dbReference type="ChEBI" id="CHEBI:57502"/>
        <dbReference type="ChEBI" id="CHEBI:58017"/>
        <dbReference type="ChEBI" id="CHEBI:456216"/>
        <dbReference type="EC" id="6.3.4.21"/>
    </reaction>
</comment>
<dbReference type="CDD" id="cd01570">
    <property type="entry name" value="NAPRTase_A"/>
    <property type="match status" value="1"/>
</dbReference>
<evidence type="ECO:0000313" key="12">
    <source>
        <dbReference type="EMBL" id="GMA37262.1"/>
    </source>
</evidence>
<dbReference type="InterPro" id="IPR041525">
    <property type="entry name" value="N/Namide_PRibTrfase"/>
</dbReference>
<dbReference type="SUPFAM" id="SSF54675">
    <property type="entry name" value="Nicotinate/Quinolinate PRTase N-terminal domain-like"/>
    <property type="match status" value="1"/>
</dbReference>
<comment type="caution">
    <text evidence="12">The sequence shown here is derived from an EMBL/GenBank/DDBJ whole genome shotgun (WGS) entry which is preliminary data.</text>
</comment>
<dbReference type="Pfam" id="PF04095">
    <property type="entry name" value="NAPRTase"/>
    <property type="match status" value="1"/>
</dbReference>
<organism evidence="12 13">
    <name type="scientific">Demequina litorisediminis</name>
    <dbReference type="NCBI Taxonomy" id="1849022"/>
    <lineage>
        <taxon>Bacteria</taxon>
        <taxon>Bacillati</taxon>
        <taxon>Actinomycetota</taxon>
        <taxon>Actinomycetes</taxon>
        <taxon>Micrococcales</taxon>
        <taxon>Demequinaceae</taxon>
        <taxon>Demequina</taxon>
    </lineage>
</organism>